<dbReference type="GO" id="GO:0008817">
    <property type="term" value="F:corrinoid adenosyltransferase activity"/>
    <property type="evidence" value="ECO:0007669"/>
    <property type="project" value="InterPro"/>
</dbReference>
<gene>
    <name evidence="1" type="ORF">EVJ47_08545</name>
</gene>
<comment type="caution">
    <text evidence="1">The sequence shown here is derived from an EMBL/GenBank/DDBJ whole genome shotgun (WGS) entry which is preliminary data.</text>
</comment>
<organism evidence="1 2">
    <name type="scientific">Candidatus Acidulodesulfobacterium ferriphilum</name>
    <dbReference type="NCBI Taxonomy" id="2597223"/>
    <lineage>
        <taxon>Bacteria</taxon>
        <taxon>Deltaproteobacteria</taxon>
        <taxon>Candidatus Acidulodesulfobacterales</taxon>
        <taxon>Candidatus Acidulodesulfobacterium</taxon>
    </lineage>
</organism>
<dbReference type="PANTHER" id="PTHR46638:SF1">
    <property type="entry name" value="CORRINOID ADENOSYLTRANSFERASE"/>
    <property type="match status" value="1"/>
</dbReference>
<dbReference type="Gene3D" id="3.40.50.300">
    <property type="entry name" value="P-loop containing nucleotide triphosphate hydrolases"/>
    <property type="match status" value="1"/>
</dbReference>
<keyword evidence="1" id="KW-0808">Transferase</keyword>
<dbReference type="SUPFAM" id="SSF52540">
    <property type="entry name" value="P-loop containing nucleoside triphosphate hydrolases"/>
    <property type="match status" value="1"/>
</dbReference>
<dbReference type="InterPro" id="IPR003724">
    <property type="entry name" value="CblAdoTrfase_CobA"/>
</dbReference>
<dbReference type="Pfam" id="PF02572">
    <property type="entry name" value="CobA_CobO_BtuR"/>
    <property type="match status" value="1"/>
</dbReference>
<dbReference type="CDD" id="cd00561">
    <property type="entry name" value="CobA_ACA"/>
    <property type="match status" value="1"/>
</dbReference>
<sequence>MNPNDNTDNARTGKTDNKNLSVHNNWFKEISNRKALEIGLVQVYTGNGKGKTTAALGQALRASGHNLKSVIIQFLKGGSYSGEFKAIEKCLPLIKIYQVGRPFFIDKKNIPKKDIELNREGLTLAENIAAGKNDISILILDEINVALNLGIIKTEEVINLIKNKRPDIELILTGRNAPKEIIDAADLVTEMNEIKHYYSKNIPSRTGIEK</sequence>
<dbReference type="GO" id="GO:0009236">
    <property type="term" value="P:cobalamin biosynthetic process"/>
    <property type="evidence" value="ECO:0007669"/>
    <property type="project" value="UniProtKB-UniPathway"/>
</dbReference>
<dbReference type="Proteomes" id="UP000320813">
    <property type="component" value="Unassembled WGS sequence"/>
</dbReference>
<evidence type="ECO:0000313" key="1">
    <source>
        <dbReference type="EMBL" id="RZD13967.1"/>
    </source>
</evidence>
<dbReference type="PANTHER" id="PTHR46638">
    <property type="entry name" value="CORRINOID ADENOSYLTRANSFERASE"/>
    <property type="match status" value="1"/>
</dbReference>
<dbReference type="EMBL" id="SGBD01000005">
    <property type="protein sequence ID" value="RZD13967.1"/>
    <property type="molecule type" value="Genomic_DNA"/>
</dbReference>
<evidence type="ECO:0000313" key="2">
    <source>
        <dbReference type="Proteomes" id="UP000320813"/>
    </source>
</evidence>
<dbReference type="AlphaFoldDB" id="A0A519B9L4"/>
<accession>A0A519B9L4</accession>
<dbReference type="PIRSF" id="PIRSF015617">
    <property type="entry name" value="Adensltrnsf_CobA"/>
    <property type="match status" value="1"/>
</dbReference>
<dbReference type="InterPro" id="IPR027417">
    <property type="entry name" value="P-loop_NTPase"/>
</dbReference>
<proteinExistence type="predicted"/>
<dbReference type="UniPathway" id="UPA00148">
    <property type="reaction ID" value="UER00233"/>
</dbReference>
<dbReference type="GO" id="GO:0005524">
    <property type="term" value="F:ATP binding"/>
    <property type="evidence" value="ECO:0007669"/>
    <property type="project" value="InterPro"/>
</dbReference>
<protein>
    <submittedName>
        <fullName evidence="1">Cob(I)yrinic acid a,c-diamide adenosyltransferase</fullName>
    </submittedName>
</protein>
<reference evidence="1 2" key="1">
    <citation type="submission" date="2019-01" db="EMBL/GenBank/DDBJ databases">
        <title>Insights into ecological role of a new deltaproteobacterial order Candidatus Sinidesulfobacterales (Sva0485) by metagenomics and metatranscriptomics.</title>
        <authorList>
            <person name="Tan S."/>
            <person name="Liu J."/>
            <person name="Fang Y."/>
            <person name="Hedlund B.P."/>
            <person name="Lian Z.H."/>
            <person name="Huang L.Y."/>
            <person name="Li J.T."/>
            <person name="Huang L.N."/>
            <person name="Li W.J."/>
            <person name="Jiang H.C."/>
            <person name="Dong H.L."/>
            <person name="Shu W.S."/>
        </authorList>
    </citation>
    <scope>NUCLEOTIDE SEQUENCE [LARGE SCALE GENOMIC DNA]</scope>
    <source>
        <strain evidence="1">AP3</strain>
    </source>
</reference>
<name>A0A519B9L4_9DELT</name>